<evidence type="ECO:0000256" key="1">
    <source>
        <dbReference type="ARBA" id="ARBA00009437"/>
    </source>
</evidence>
<name>A0A9W6P285_9ACTN</name>
<dbReference type="GO" id="GO:0003677">
    <property type="term" value="F:DNA binding"/>
    <property type="evidence" value="ECO:0007669"/>
    <property type="project" value="UniProtKB-KW"/>
</dbReference>
<comment type="caution">
    <text evidence="6">The sequence shown here is derived from an EMBL/GenBank/DDBJ whole genome shotgun (WGS) entry which is preliminary data.</text>
</comment>
<keyword evidence="2" id="KW-0805">Transcription regulation</keyword>
<dbReference type="EMBL" id="BSQG01000001">
    <property type="protein sequence ID" value="GLU45762.1"/>
    <property type="molecule type" value="Genomic_DNA"/>
</dbReference>
<evidence type="ECO:0000313" key="7">
    <source>
        <dbReference type="Proteomes" id="UP001165092"/>
    </source>
</evidence>
<dbReference type="SUPFAM" id="SSF53850">
    <property type="entry name" value="Periplasmic binding protein-like II"/>
    <property type="match status" value="1"/>
</dbReference>
<gene>
    <name evidence="6" type="ORF">Nans01_01130</name>
</gene>
<dbReference type="GO" id="GO:0003700">
    <property type="term" value="F:DNA-binding transcription factor activity"/>
    <property type="evidence" value="ECO:0007669"/>
    <property type="project" value="InterPro"/>
</dbReference>
<dbReference type="Pfam" id="PF00126">
    <property type="entry name" value="HTH_1"/>
    <property type="match status" value="1"/>
</dbReference>
<evidence type="ECO:0000259" key="5">
    <source>
        <dbReference type="PROSITE" id="PS50931"/>
    </source>
</evidence>
<keyword evidence="7" id="KW-1185">Reference proteome</keyword>
<reference evidence="6" key="1">
    <citation type="submission" date="2023-02" db="EMBL/GenBank/DDBJ databases">
        <title>Nocardiopsis ansamitocini NBRC 112285.</title>
        <authorList>
            <person name="Ichikawa N."/>
            <person name="Sato H."/>
            <person name="Tonouchi N."/>
        </authorList>
    </citation>
    <scope>NUCLEOTIDE SEQUENCE</scope>
    <source>
        <strain evidence="6">NBRC 112285</strain>
    </source>
</reference>
<evidence type="ECO:0000256" key="3">
    <source>
        <dbReference type="ARBA" id="ARBA00023125"/>
    </source>
</evidence>
<dbReference type="PANTHER" id="PTHR30346:SF29">
    <property type="entry name" value="LYSR SUBSTRATE-BINDING"/>
    <property type="match status" value="1"/>
</dbReference>
<evidence type="ECO:0000313" key="6">
    <source>
        <dbReference type="EMBL" id="GLU45762.1"/>
    </source>
</evidence>
<dbReference type="InterPro" id="IPR036388">
    <property type="entry name" value="WH-like_DNA-bd_sf"/>
</dbReference>
<evidence type="ECO:0000256" key="4">
    <source>
        <dbReference type="ARBA" id="ARBA00023163"/>
    </source>
</evidence>
<evidence type="ECO:0000256" key="2">
    <source>
        <dbReference type="ARBA" id="ARBA00023015"/>
    </source>
</evidence>
<dbReference type="PROSITE" id="PS50931">
    <property type="entry name" value="HTH_LYSR"/>
    <property type="match status" value="1"/>
</dbReference>
<feature type="domain" description="HTH lysR-type" evidence="5">
    <location>
        <begin position="1"/>
        <end position="53"/>
    </location>
</feature>
<dbReference type="InterPro" id="IPR000847">
    <property type="entry name" value="LysR_HTH_N"/>
</dbReference>
<proteinExistence type="inferred from homology"/>
<comment type="similarity">
    <text evidence="1">Belongs to the LysR transcriptional regulatory family.</text>
</comment>
<accession>A0A9W6P285</accession>
<dbReference type="InterPro" id="IPR005119">
    <property type="entry name" value="LysR_subst-bd"/>
</dbReference>
<dbReference type="AlphaFoldDB" id="A0A9W6P285"/>
<dbReference type="PANTHER" id="PTHR30346">
    <property type="entry name" value="TRANSCRIPTIONAL DUAL REGULATOR HCAR-RELATED"/>
    <property type="match status" value="1"/>
</dbReference>
<keyword evidence="3" id="KW-0238">DNA-binding</keyword>
<protein>
    <submittedName>
        <fullName evidence="6">LysR family transcriptional regulator</fullName>
    </submittedName>
</protein>
<dbReference type="InterPro" id="IPR036390">
    <property type="entry name" value="WH_DNA-bd_sf"/>
</dbReference>
<dbReference type="Gene3D" id="1.10.10.10">
    <property type="entry name" value="Winged helix-like DNA-binding domain superfamily/Winged helix DNA-binding domain"/>
    <property type="match status" value="1"/>
</dbReference>
<sequence length="308" mass="33504">MRLLVELERLGTMGAVSEVTGMGTSAISKHLAVLEKEAGVVLLTPDGRRVRLTPAGHRLAEHAVDILARVEAAKAEMTGEGDPVGRVDLVTFISMAVPVVLPALERLRLDHPGIDVRLIEHEPDQALELLHNGDADLGLIYEYSLVPRRMPETLALHRIGSEPLLLAQSARSAGGGRRTMTRERLSELSGASWIANSRGSDEDELVQRMCGAAGFRPRIRHRIDNLEAVNAVVAAGWGVGVMPKLAAPRRRGIALTPLGGLGGVRRIYLVARTGSWAWRPIRTVAHYLRSTAREILDDVDEVEPPEQV</sequence>
<keyword evidence="4" id="KW-0804">Transcription</keyword>
<dbReference type="Gene3D" id="3.40.190.10">
    <property type="entry name" value="Periplasmic binding protein-like II"/>
    <property type="match status" value="2"/>
</dbReference>
<organism evidence="6 7">
    <name type="scientific">Nocardiopsis ansamitocini</name>
    <dbReference type="NCBI Taxonomy" id="1670832"/>
    <lineage>
        <taxon>Bacteria</taxon>
        <taxon>Bacillati</taxon>
        <taxon>Actinomycetota</taxon>
        <taxon>Actinomycetes</taxon>
        <taxon>Streptosporangiales</taxon>
        <taxon>Nocardiopsidaceae</taxon>
        <taxon>Nocardiopsis</taxon>
    </lineage>
</organism>
<dbReference type="Pfam" id="PF03466">
    <property type="entry name" value="LysR_substrate"/>
    <property type="match status" value="1"/>
</dbReference>
<dbReference type="SUPFAM" id="SSF46785">
    <property type="entry name" value="Winged helix' DNA-binding domain"/>
    <property type="match status" value="1"/>
</dbReference>
<dbReference type="GO" id="GO:0032993">
    <property type="term" value="C:protein-DNA complex"/>
    <property type="evidence" value="ECO:0007669"/>
    <property type="project" value="TreeGrafter"/>
</dbReference>
<dbReference type="Proteomes" id="UP001165092">
    <property type="component" value="Unassembled WGS sequence"/>
</dbReference>